<dbReference type="InterPro" id="IPR036291">
    <property type="entry name" value="NAD(P)-bd_dom_sf"/>
</dbReference>
<dbReference type="Gene3D" id="3.40.50.720">
    <property type="entry name" value="NAD(P)-binding Rossmann-like Domain"/>
    <property type="match status" value="2"/>
</dbReference>
<keyword evidence="5" id="KW-0520">NAD</keyword>
<organism evidence="10">
    <name type="scientific">marine metagenome</name>
    <dbReference type="NCBI Taxonomy" id="408172"/>
    <lineage>
        <taxon>unclassified sequences</taxon>
        <taxon>metagenomes</taxon>
        <taxon>ecological metagenomes</taxon>
    </lineage>
</organism>
<dbReference type="SMART" id="SM01002">
    <property type="entry name" value="AlaDh_PNT_C"/>
    <property type="match status" value="1"/>
</dbReference>
<accession>A0A381T6U1</accession>
<evidence type="ECO:0000313" key="10">
    <source>
        <dbReference type="EMBL" id="SVA11261.1"/>
    </source>
</evidence>
<dbReference type="SMART" id="SM01003">
    <property type="entry name" value="AlaDh_PNT_N"/>
    <property type="match status" value="1"/>
</dbReference>
<evidence type="ECO:0000259" key="8">
    <source>
        <dbReference type="SMART" id="SM01002"/>
    </source>
</evidence>
<dbReference type="PROSITE" id="PS00837">
    <property type="entry name" value="ALADH_PNT_2"/>
    <property type="match status" value="1"/>
</dbReference>
<feature type="region of interest" description="Disordered" evidence="7">
    <location>
        <begin position="214"/>
        <end position="233"/>
    </location>
</feature>
<dbReference type="GO" id="GO:0050661">
    <property type="term" value="F:NADP binding"/>
    <property type="evidence" value="ECO:0007669"/>
    <property type="project" value="TreeGrafter"/>
</dbReference>
<evidence type="ECO:0000256" key="2">
    <source>
        <dbReference type="ARBA" id="ARBA00022741"/>
    </source>
</evidence>
<dbReference type="SUPFAM" id="SSF51735">
    <property type="entry name" value="NAD(P)-binding Rossmann-fold domains"/>
    <property type="match status" value="1"/>
</dbReference>
<reference evidence="10" key="1">
    <citation type="submission" date="2018-05" db="EMBL/GenBank/DDBJ databases">
        <authorList>
            <person name="Lanie J.A."/>
            <person name="Ng W.-L."/>
            <person name="Kazmierczak K.M."/>
            <person name="Andrzejewski T.M."/>
            <person name="Davidsen T.M."/>
            <person name="Wayne K.J."/>
            <person name="Tettelin H."/>
            <person name="Glass J.I."/>
            <person name="Rusch D."/>
            <person name="Podicherti R."/>
            <person name="Tsui H.-C.T."/>
            <person name="Winkler M.E."/>
        </authorList>
    </citation>
    <scope>NUCLEOTIDE SEQUENCE</scope>
</reference>
<dbReference type="PANTHER" id="PTHR10160">
    <property type="entry name" value="NAD(P) TRANSHYDROGENASE"/>
    <property type="match status" value="1"/>
</dbReference>
<keyword evidence="3" id="KW-0521">NADP</keyword>
<proteinExistence type="predicted"/>
<feature type="domain" description="Alanine dehydrogenase/pyridine nucleotide transhydrogenase NAD(H)-binding" evidence="8">
    <location>
        <begin position="149"/>
        <end position="304"/>
    </location>
</feature>
<dbReference type="EC" id="7.1.1.1" evidence="1"/>
<evidence type="ECO:0000259" key="9">
    <source>
        <dbReference type="SMART" id="SM01003"/>
    </source>
</evidence>
<evidence type="ECO:0000256" key="1">
    <source>
        <dbReference type="ARBA" id="ARBA00012943"/>
    </source>
</evidence>
<keyword evidence="2" id="KW-0547">Nucleotide-binding</keyword>
<gene>
    <name evidence="10" type="ORF">METZ01_LOCUS64115</name>
</gene>
<dbReference type="GO" id="GO:0016491">
    <property type="term" value="F:oxidoreductase activity"/>
    <property type="evidence" value="ECO:0007669"/>
    <property type="project" value="InterPro"/>
</dbReference>
<dbReference type="EMBL" id="UINC01004035">
    <property type="protein sequence ID" value="SVA11261.1"/>
    <property type="molecule type" value="Genomic_DNA"/>
</dbReference>
<dbReference type="InterPro" id="IPR007698">
    <property type="entry name" value="AlaDH/PNT_NAD(H)-bd"/>
</dbReference>
<evidence type="ECO:0000256" key="3">
    <source>
        <dbReference type="ARBA" id="ARBA00022857"/>
    </source>
</evidence>
<dbReference type="GO" id="GO:0005886">
    <property type="term" value="C:plasma membrane"/>
    <property type="evidence" value="ECO:0007669"/>
    <property type="project" value="TreeGrafter"/>
</dbReference>
<evidence type="ECO:0000256" key="7">
    <source>
        <dbReference type="SAM" id="MobiDB-lite"/>
    </source>
</evidence>
<evidence type="ECO:0000256" key="6">
    <source>
        <dbReference type="ARBA" id="ARBA00048202"/>
    </source>
</evidence>
<dbReference type="AlphaFoldDB" id="A0A381T6U1"/>
<dbReference type="PANTHER" id="PTHR10160:SF19">
    <property type="entry name" value="PROTON-TRANSLOCATING NAD(P)(+) TRANSHYDROGENASE"/>
    <property type="match status" value="1"/>
</dbReference>
<sequence length="376" mass="38673">VRIAVVRERAERERRIALSPEAVENLTGDGHELVVEAGAGEAANMADAAYVEAGATIAPDRTAAIGDGGVVVGVNGPDTPELRAGLGADHVVLGLFDPLWRPQPMAELAVTGATALSLDLVPRSTRAQAVDVLSSTATVVGFQAVLVAGVRMPRLMPLLMTAAGTVPPARVVVLGAGVAGLQAIATARRLGAVVQGFDIREEALEQIRSLGAKSIDLPEADPDDPTDPAQRTQAALTPHLAEADVVITAAQVPGRRSPTLVTDVMVEAMRPGALLVDLAAERGGNCTLSRADEEVLHGGVTILAPTDLASGSPVSSSRMFANNVVNLLRLLTTDGEVVLDLEDDIVASMLVTSGGEVVHPGVREMLEPAPSGGTES</sequence>
<name>A0A381T6U1_9ZZZZ</name>
<dbReference type="Pfam" id="PF01262">
    <property type="entry name" value="AlaDh_PNT_C"/>
    <property type="match status" value="1"/>
</dbReference>
<dbReference type="InterPro" id="IPR007886">
    <property type="entry name" value="AlaDH/PNT_N"/>
</dbReference>
<dbReference type="InterPro" id="IPR008143">
    <property type="entry name" value="Ala_DH/PNT_CS2"/>
</dbReference>
<evidence type="ECO:0000256" key="4">
    <source>
        <dbReference type="ARBA" id="ARBA00022967"/>
    </source>
</evidence>
<feature type="domain" description="Alanine dehydrogenase/pyridine nucleotide transhydrogenase N-terminal" evidence="9">
    <location>
        <begin position="4"/>
        <end position="140"/>
    </location>
</feature>
<comment type="catalytic activity">
    <reaction evidence="6">
        <text>NAD(+) + NADPH + H(+)(in) = NADH + NADP(+) + H(+)(out)</text>
        <dbReference type="Rhea" id="RHEA:47992"/>
        <dbReference type="ChEBI" id="CHEBI:15378"/>
        <dbReference type="ChEBI" id="CHEBI:57540"/>
        <dbReference type="ChEBI" id="CHEBI:57783"/>
        <dbReference type="ChEBI" id="CHEBI:57945"/>
        <dbReference type="ChEBI" id="CHEBI:58349"/>
        <dbReference type="EC" id="7.1.1.1"/>
    </reaction>
</comment>
<evidence type="ECO:0000256" key="5">
    <source>
        <dbReference type="ARBA" id="ARBA00023027"/>
    </source>
</evidence>
<feature type="non-terminal residue" evidence="10">
    <location>
        <position position="1"/>
    </location>
</feature>
<dbReference type="SUPFAM" id="SSF52283">
    <property type="entry name" value="Formate/glycerate dehydrogenase catalytic domain-like"/>
    <property type="match status" value="1"/>
</dbReference>
<dbReference type="GO" id="GO:0008750">
    <property type="term" value="F:proton-translocating NAD(P)+ transhydrogenase activity"/>
    <property type="evidence" value="ECO:0007669"/>
    <property type="project" value="UniProtKB-EC"/>
</dbReference>
<protein>
    <recommendedName>
        <fullName evidence="1">proton-translocating NAD(P)(+) transhydrogenase</fullName>
        <ecNumber evidence="1">7.1.1.1</ecNumber>
    </recommendedName>
</protein>
<dbReference type="Pfam" id="PF05222">
    <property type="entry name" value="AlaDh_PNT_N"/>
    <property type="match status" value="1"/>
</dbReference>
<keyword evidence="4" id="KW-1278">Translocase</keyword>
<dbReference type="GO" id="GO:0006740">
    <property type="term" value="P:NADPH regeneration"/>
    <property type="evidence" value="ECO:0007669"/>
    <property type="project" value="TreeGrafter"/>
</dbReference>